<dbReference type="Pfam" id="PF00646">
    <property type="entry name" value="F-box"/>
    <property type="match status" value="1"/>
</dbReference>
<dbReference type="Proteomes" id="UP000604825">
    <property type="component" value="Unassembled WGS sequence"/>
</dbReference>
<comment type="caution">
    <text evidence="2">The sequence shown here is derived from an EMBL/GenBank/DDBJ whole genome shotgun (WGS) entry which is preliminary data.</text>
</comment>
<dbReference type="PANTHER" id="PTHR32133">
    <property type="entry name" value="OS07G0120400 PROTEIN"/>
    <property type="match status" value="1"/>
</dbReference>
<dbReference type="SUPFAM" id="SSF81383">
    <property type="entry name" value="F-box domain"/>
    <property type="match status" value="1"/>
</dbReference>
<organism evidence="2 3">
    <name type="scientific">Miscanthus lutarioriparius</name>
    <dbReference type="NCBI Taxonomy" id="422564"/>
    <lineage>
        <taxon>Eukaryota</taxon>
        <taxon>Viridiplantae</taxon>
        <taxon>Streptophyta</taxon>
        <taxon>Embryophyta</taxon>
        <taxon>Tracheophyta</taxon>
        <taxon>Spermatophyta</taxon>
        <taxon>Magnoliopsida</taxon>
        <taxon>Liliopsida</taxon>
        <taxon>Poales</taxon>
        <taxon>Poaceae</taxon>
        <taxon>PACMAD clade</taxon>
        <taxon>Panicoideae</taxon>
        <taxon>Andropogonodae</taxon>
        <taxon>Andropogoneae</taxon>
        <taxon>Saccharinae</taxon>
        <taxon>Miscanthus</taxon>
    </lineage>
</organism>
<reference evidence="2" key="1">
    <citation type="submission" date="2020-10" db="EMBL/GenBank/DDBJ databases">
        <authorList>
            <person name="Han B."/>
            <person name="Lu T."/>
            <person name="Zhao Q."/>
            <person name="Huang X."/>
            <person name="Zhao Y."/>
        </authorList>
    </citation>
    <scope>NUCLEOTIDE SEQUENCE</scope>
</reference>
<dbReference type="OrthoDB" id="690324at2759"/>
<feature type="domain" description="F-box" evidence="1">
    <location>
        <begin position="11"/>
        <end position="53"/>
    </location>
</feature>
<accession>A0A811NBT3</accession>
<gene>
    <name evidence="2" type="ORF">NCGR_LOCUS14737</name>
</gene>
<name>A0A811NBT3_9POAL</name>
<sequence length="273" mass="30195">MASPRTRPSSELVYNTIIDVLLRLPPEEPAHLVRASLVCKQWRRVLTHPDFLRLYARIHRTPPLLGFFNLCSSHSQSHPGPIPCFVPVPTTAVGAGSPSSSSSVAAAAEGALAIDHCPWLVLDCRHGRVLLQRRYVADDARASLVWDPITGDRHELPWLKTASRSSAVVLCAAAADGCDHLSCRSGPFLVLCADVGLHHTPAGWRARACVYSLQLRAWGAPVLRGFDHFHQSRAVIIGDQVYLFRLFLGDQILKYDLHRHCLYAIDSPGFYNL</sequence>
<evidence type="ECO:0000313" key="2">
    <source>
        <dbReference type="EMBL" id="CAD6221462.1"/>
    </source>
</evidence>
<dbReference type="AlphaFoldDB" id="A0A811NBT3"/>
<proteinExistence type="predicted"/>
<protein>
    <recommendedName>
        <fullName evidence="1">F-box domain-containing protein</fullName>
    </recommendedName>
</protein>
<evidence type="ECO:0000313" key="3">
    <source>
        <dbReference type="Proteomes" id="UP000604825"/>
    </source>
</evidence>
<dbReference type="Gene3D" id="1.20.1280.50">
    <property type="match status" value="1"/>
</dbReference>
<dbReference type="PANTHER" id="PTHR32133:SF372">
    <property type="entry name" value="F-BOX DOMAIN-CONTAINING PROTEIN"/>
    <property type="match status" value="1"/>
</dbReference>
<dbReference type="InterPro" id="IPR036047">
    <property type="entry name" value="F-box-like_dom_sf"/>
</dbReference>
<evidence type="ECO:0000259" key="1">
    <source>
        <dbReference type="Pfam" id="PF00646"/>
    </source>
</evidence>
<dbReference type="EMBL" id="CAJGYO010000003">
    <property type="protein sequence ID" value="CAD6221462.1"/>
    <property type="molecule type" value="Genomic_DNA"/>
</dbReference>
<dbReference type="InterPro" id="IPR001810">
    <property type="entry name" value="F-box_dom"/>
</dbReference>
<keyword evidence="3" id="KW-1185">Reference proteome</keyword>